<sequence length="209" mass="23622">MIKPILFLLYVSSLAKFTEKLNYLRNIMQARPERPRIAWAVTGSGHYLKECLEIVRELDDVDLFYSRAGEEVVRMYGYDPKEWVPEGRVYRDRAASSPPVGLFYRGDYHTLVVAPATSNTVAKMVLGISDTLVTNIFAQAGKCQVPAIVLACDSEPEVDTPAPDRIVTLWPRQVDLEHTRRLKTFVDTTVVDDSEQLLAAVHKRLAELN</sequence>
<dbReference type="GO" id="GO:0003824">
    <property type="term" value="F:catalytic activity"/>
    <property type="evidence" value="ECO:0007669"/>
    <property type="project" value="InterPro"/>
</dbReference>
<evidence type="ECO:0000259" key="1">
    <source>
        <dbReference type="Pfam" id="PF02441"/>
    </source>
</evidence>
<name>A0A0F9KVP6_9ZZZZ</name>
<dbReference type="InterPro" id="IPR003382">
    <property type="entry name" value="Flavoprotein"/>
</dbReference>
<dbReference type="SUPFAM" id="SSF52507">
    <property type="entry name" value="Homo-oligomeric flavin-containing Cys decarboxylases, HFCD"/>
    <property type="match status" value="1"/>
</dbReference>
<dbReference type="Pfam" id="PF02441">
    <property type="entry name" value="Flavoprotein"/>
    <property type="match status" value="1"/>
</dbReference>
<accession>A0A0F9KVP6</accession>
<protein>
    <recommendedName>
        <fullName evidence="1">Flavoprotein domain-containing protein</fullName>
    </recommendedName>
</protein>
<evidence type="ECO:0000313" key="2">
    <source>
        <dbReference type="EMBL" id="KKM26193.1"/>
    </source>
</evidence>
<proteinExistence type="predicted"/>
<dbReference type="Gene3D" id="3.40.50.1950">
    <property type="entry name" value="Flavin prenyltransferase-like"/>
    <property type="match status" value="1"/>
</dbReference>
<organism evidence="2">
    <name type="scientific">marine sediment metagenome</name>
    <dbReference type="NCBI Taxonomy" id="412755"/>
    <lineage>
        <taxon>unclassified sequences</taxon>
        <taxon>metagenomes</taxon>
        <taxon>ecological metagenomes</taxon>
    </lineage>
</organism>
<reference evidence="2" key="1">
    <citation type="journal article" date="2015" name="Nature">
        <title>Complex archaea that bridge the gap between prokaryotes and eukaryotes.</title>
        <authorList>
            <person name="Spang A."/>
            <person name="Saw J.H."/>
            <person name="Jorgensen S.L."/>
            <person name="Zaremba-Niedzwiedzka K."/>
            <person name="Martijn J."/>
            <person name="Lind A.E."/>
            <person name="van Eijk R."/>
            <person name="Schleper C."/>
            <person name="Guy L."/>
            <person name="Ettema T.J."/>
        </authorList>
    </citation>
    <scope>NUCLEOTIDE SEQUENCE</scope>
</reference>
<dbReference type="EMBL" id="LAZR01012561">
    <property type="protein sequence ID" value="KKM26193.1"/>
    <property type="molecule type" value="Genomic_DNA"/>
</dbReference>
<comment type="caution">
    <text evidence="2">The sequence shown here is derived from an EMBL/GenBank/DDBJ whole genome shotgun (WGS) entry which is preliminary data.</text>
</comment>
<dbReference type="AlphaFoldDB" id="A0A0F9KVP6"/>
<feature type="domain" description="Flavoprotein" evidence="1">
    <location>
        <begin position="36"/>
        <end position="182"/>
    </location>
</feature>
<dbReference type="InterPro" id="IPR036551">
    <property type="entry name" value="Flavin_trans-like"/>
</dbReference>
<gene>
    <name evidence="2" type="ORF">LCGC14_1587240</name>
</gene>